<keyword evidence="2" id="KW-1185">Reference proteome</keyword>
<organism evidence="1 2">
    <name type="scientific">Dallia pectoralis</name>
    <name type="common">Alaska blackfish</name>
    <dbReference type="NCBI Taxonomy" id="75939"/>
    <lineage>
        <taxon>Eukaryota</taxon>
        <taxon>Metazoa</taxon>
        <taxon>Chordata</taxon>
        <taxon>Craniata</taxon>
        <taxon>Vertebrata</taxon>
        <taxon>Euteleostomi</taxon>
        <taxon>Actinopterygii</taxon>
        <taxon>Neopterygii</taxon>
        <taxon>Teleostei</taxon>
        <taxon>Protacanthopterygii</taxon>
        <taxon>Esociformes</taxon>
        <taxon>Umbridae</taxon>
        <taxon>Dallia</taxon>
    </lineage>
</organism>
<protein>
    <submittedName>
        <fullName evidence="1">Uncharacterized protein</fullName>
    </submittedName>
</protein>
<reference evidence="1" key="1">
    <citation type="submission" date="2021-05" db="EMBL/GenBank/DDBJ databases">
        <authorList>
            <person name="Pan Q."/>
            <person name="Jouanno E."/>
            <person name="Zahm M."/>
            <person name="Klopp C."/>
            <person name="Cabau C."/>
            <person name="Louis A."/>
            <person name="Berthelot C."/>
            <person name="Parey E."/>
            <person name="Roest Crollius H."/>
            <person name="Montfort J."/>
            <person name="Robinson-Rechavi M."/>
            <person name="Bouchez O."/>
            <person name="Lampietro C."/>
            <person name="Lopez Roques C."/>
            <person name="Donnadieu C."/>
            <person name="Postlethwait J."/>
            <person name="Bobe J."/>
            <person name="Dillon D."/>
            <person name="Chandos A."/>
            <person name="von Hippel F."/>
            <person name="Guiguen Y."/>
        </authorList>
    </citation>
    <scope>NUCLEOTIDE SEQUENCE</scope>
    <source>
        <strain evidence="1">YG-Jan2019</strain>
    </source>
</reference>
<sequence>MAEKQTPTSKNGSRSSVSSQYSNSSSKGSVAVAIARAKAEAAKARLSFAAKEMRMKMEKAQLEASIEFLQQEKETAAALAEAEALEAATDPNTEKGSSRLDLNLNPIEPAQRTQEYLIQQAKSHDTLQSIPYVESFSVNETGQRHTGLKPTPPMLTSHYKTELISTPEDNTAAMDHRSPKSDIRPTQRSEHLTFSTHNTHGGQSVHWSPGAAYGDGDRPPDPYLGPTSQKAQDTSSFINALRRFLSVRGPAKQIRSDRGTNFIGACKELKMPSNINSNTVNTYLSGQGCVWTFNPPHASHMGGSWERMIGIARRILDSMFLELKSSTLTHEALTTLMAEVAAIINARPLVPVSTDPEDPFILTPATLLTQKVSLCSSPPGNSKVKDLFKRRWLQVQQLADTFWDRWRKQYLSSLQTRRKWQSNQPNIKPGSIVLLKDSQAERNRWPLGLITKTIPSKDGKIRKVEVKVSKPGGSKLFLRPITETVLLLSAEA</sequence>
<dbReference type="EMBL" id="CM055736">
    <property type="protein sequence ID" value="KAJ8007113.1"/>
    <property type="molecule type" value="Genomic_DNA"/>
</dbReference>
<dbReference type="Proteomes" id="UP001157502">
    <property type="component" value="Chromosome 9"/>
</dbReference>
<comment type="caution">
    <text evidence="1">The sequence shown here is derived from an EMBL/GenBank/DDBJ whole genome shotgun (WGS) entry which is preliminary data.</text>
</comment>
<evidence type="ECO:0000313" key="1">
    <source>
        <dbReference type="EMBL" id="KAJ8007113.1"/>
    </source>
</evidence>
<name>A0ACC2GU34_DALPE</name>
<gene>
    <name evidence="1" type="ORF">DPEC_G00114190</name>
</gene>
<accession>A0ACC2GU34</accession>
<evidence type="ECO:0000313" key="2">
    <source>
        <dbReference type="Proteomes" id="UP001157502"/>
    </source>
</evidence>
<proteinExistence type="predicted"/>